<dbReference type="Pfam" id="PF00249">
    <property type="entry name" value="Myb_DNA-binding"/>
    <property type="match status" value="1"/>
</dbReference>
<dbReference type="SUPFAM" id="SSF46689">
    <property type="entry name" value="Homeodomain-like"/>
    <property type="match status" value="1"/>
</dbReference>
<sequence length="234" mass="26673">MSGSASDNEIFSSPVGEHVTDSNSIDLSEIKKIEPPGFQDWAQCKKQAWLQIDVNPNAFFYRHVLPGEERKNGPWSDDEKVLFLKNLKEHPPESGHWGLFARNIPGRVGYQCNAYFKKLVAAGEIEGYAPKEDVETRNSQSKDSSNSECESDSQTINEVKKVQIPKKKKTNLVNFKGTEYAYQYNIIESDTFHFIPEDYDSGATFHEMLLDELSKPEVFKKFVSNADIYYKIGK</sequence>
<evidence type="ECO:0008006" key="6">
    <source>
        <dbReference type="Google" id="ProtNLM"/>
    </source>
</evidence>
<feature type="region of interest" description="Disordered" evidence="1">
    <location>
        <begin position="1"/>
        <end position="21"/>
    </location>
</feature>
<dbReference type="CDD" id="cd00167">
    <property type="entry name" value="SANT"/>
    <property type="match status" value="1"/>
</dbReference>
<organism evidence="4 5">
    <name type="scientific">Tritrichomonas musculus</name>
    <dbReference type="NCBI Taxonomy" id="1915356"/>
    <lineage>
        <taxon>Eukaryota</taxon>
        <taxon>Metamonada</taxon>
        <taxon>Parabasalia</taxon>
        <taxon>Tritrichomonadida</taxon>
        <taxon>Tritrichomonadidae</taxon>
        <taxon>Tritrichomonas</taxon>
    </lineage>
</organism>
<dbReference type="InterPro" id="IPR009057">
    <property type="entry name" value="Homeodomain-like_sf"/>
</dbReference>
<feature type="domain" description="HTH myb-type" evidence="3">
    <location>
        <begin position="67"/>
        <end position="124"/>
    </location>
</feature>
<dbReference type="Proteomes" id="UP001470230">
    <property type="component" value="Unassembled WGS sequence"/>
</dbReference>
<comment type="caution">
    <text evidence="4">The sequence shown here is derived from an EMBL/GenBank/DDBJ whole genome shotgun (WGS) entry which is preliminary data.</text>
</comment>
<feature type="compositionally biased region" description="Polar residues" evidence="1">
    <location>
        <begin position="1"/>
        <end position="11"/>
    </location>
</feature>
<dbReference type="EMBL" id="JAPFFF010000058">
    <property type="protein sequence ID" value="KAK8837611.1"/>
    <property type="molecule type" value="Genomic_DNA"/>
</dbReference>
<accession>A0ABR2GUR4</accession>
<evidence type="ECO:0000259" key="2">
    <source>
        <dbReference type="PROSITE" id="PS50090"/>
    </source>
</evidence>
<evidence type="ECO:0000256" key="1">
    <source>
        <dbReference type="SAM" id="MobiDB-lite"/>
    </source>
</evidence>
<dbReference type="InterPro" id="IPR001005">
    <property type="entry name" value="SANT/Myb"/>
</dbReference>
<dbReference type="Gene3D" id="1.10.10.60">
    <property type="entry name" value="Homeodomain-like"/>
    <property type="match status" value="1"/>
</dbReference>
<dbReference type="InterPro" id="IPR017930">
    <property type="entry name" value="Myb_dom"/>
</dbReference>
<reference evidence="4 5" key="1">
    <citation type="submission" date="2024-04" db="EMBL/GenBank/DDBJ databases">
        <title>Tritrichomonas musculus Genome.</title>
        <authorList>
            <person name="Alves-Ferreira E."/>
            <person name="Grigg M."/>
            <person name="Lorenzi H."/>
            <person name="Galac M."/>
        </authorList>
    </citation>
    <scope>NUCLEOTIDE SEQUENCE [LARGE SCALE GENOMIC DNA]</scope>
    <source>
        <strain evidence="4 5">EAF2021</strain>
    </source>
</reference>
<evidence type="ECO:0000259" key="3">
    <source>
        <dbReference type="PROSITE" id="PS51294"/>
    </source>
</evidence>
<feature type="region of interest" description="Disordered" evidence="1">
    <location>
        <begin position="131"/>
        <end position="156"/>
    </location>
</feature>
<name>A0ABR2GUR4_9EUKA</name>
<dbReference type="PROSITE" id="PS50090">
    <property type="entry name" value="MYB_LIKE"/>
    <property type="match status" value="1"/>
</dbReference>
<evidence type="ECO:0000313" key="4">
    <source>
        <dbReference type="EMBL" id="KAK8837611.1"/>
    </source>
</evidence>
<gene>
    <name evidence="4" type="ORF">M9Y10_036142</name>
</gene>
<feature type="domain" description="Myb-like" evidence="2">
    <location>
        <begin position="67"/>
        <end position="120"/>
    </location>
</feature>
<proteinExistence type="predicted"/>
<evidence type="ECO:0000313" key="5">
    <source>
        <dbReference type="Proteomes" id="UP001470230"/>
    </source>
</evidence>
<protein>
    <recommendedName>
        <fullName evidence="6">Myb-like DNA-binding domain containing protein</fullName>
    </recommendedName>
</protein>
<keyword evidence="5" id="KW-1185">Reference proteome</keyword>
<dbReference type="PROSITE" id="PS51294">
    <property type="entry name" value="HTH_MYB"/>
    <property type="match status" value="1"/>
</dbReference>
<feature type="compositionally biased region" description="Polar residues" evidence="1">
    <location>
        <begin position="137"/>
        <end position="156"/>
    </location>
</feature>